<dbReference type="PROSITE" id="PS50109">
    <property type="entry name" value="HIS_KIN"/>
    <property type="match status" value="1"/>
</dbReference>
<keyword evidence="5" id="KW-0547">Nucleotide-binding</keyword>
<keyword evidence="3" id="KW-0597">Phosphoprotein</keyword>
<accession>A0ABY3R1H9</accession>
<evidence type="ECO:0000256" key="9">
    <source>
        <dbReference type="SAM" id="Phobius"/>
    </source>
</evidence>
<feature type="domain" description="Histidine kinase" evidence="10">
    <location>
        <begin position="297"/>
        <end position="502"/>
    </location>
</feature>
<dbReference type="Proteomes" id="UP001430990">
    <property type="component" value="Plasmid pCC829_2"/>
</dbReference>
<sequence length="503" mass="53988">MRGRISRLLGRTVPRSIVGWFVVCWSAFLLASVVVGMLLISLYEQSTTEQLRRASAAVAHGCDAIAARYQFFVTGVTHAPADLRDADFARGLTGVVQIALRDLYGVEGGIWQKDEGSLAYAFPTYEGTGQKTDLPEAERASIREAADAAALDGAPFNRRREGRAQTLLLHACPLPGPIPGLSGWTMARVPTTGGQAYIQAVAGLGLLLLVVLGSAAWLGRLLLGWSQRLRRLESALASSSEELPKLDHTGQRDLDRIVEAVNRAGTRLAESRRTSEAMARQVAEAKRLATLGRVVAGVAHEIRNPIAAMRLKAENAVAAGPDVARKDNALKVIVEQIGRLETLLRNLLSSVQRAPLVSAPVKDVVAFLAERVELFREQAALLGGELEARGDLVEGHFDPTRIAQAIDNLILNALQNTPPGGRVILCAETTGDRVLLVVADTGSGVPEELRNHLFEPFVTGRSEGTGLGPAVVREIAEAHGGTARAVHRDDGTTFVLELPWRPS</sequence>
<dbReference type="Gene3D" id="1.10.287.130">
    <property type="match status" value="1"/>
</dbReference>
<evidence type="ECO:0000259" key="10">
    <source>
        <dbReference type="PROSITE" id="PS50109"/>
    </source>
</evidence>
<dbReference type="InterPro" id="IPR004358">
    <property type="entry name" value="Sig_transdc_His_kin-like_C"/>
</dbReference>
<dbReference type="RefSeq" id="WP_231145807.1">
    <property type="nucleotide sequence ID" value="NZ_CP088102.1"/>
</dbReference>
<evidence type="ECO:0000313" key="11">
    <source>
        <dbReference type="EMBL" id="UFW91972.1"/>
    </source>
</evidence>
<dbReference type="Gene3D" id="3.30.565.10">
    <property type="entry name" value="Histidine kinase-like ATPase, C-terminal domain"/>
    <property type="match status" value="1"/>
</dbReference>
<keyword evidence="9" id="KW-1133">Transmembrane helix</keyword>
<evidence type="ECO:0000256" key="3">
    <source>
        <dbReference type="ARBA" id="ARBA00022553"/>
    </source>
</evidence>
<dbReference type="InterPro" id="IPR005467">
    <property type="entry name" value="His_kinase_dom"/>
</dbReference>
<dbReference type="InterPro" id="IPR036097">
    <property type="entry name" value="HisK_dim/P_sf"/>
</dbReference>
<evidence type="ECO:0000256" key="8">
    <source>
        <dbReference type="ARBA" id="ARBA00023012"/>
    </source>
</evidence>
<keyword evidence="8" id="KW-0902">Two-component regulatory system</keyword>
<keyword evidence="9" id="KW-0472">Membrane</keyword>
<gene>
    <name evidence="11" type="ORF">BjapCC829_49240</name>
</gene>
<keyword evidence="4" id="KW-0808">Transferase</keyword>
<dbReference type="SUPFAM" id="SSF55874">
    <property type="entry name" value="ATPase domain of HSP90 chaperone/DNA topoisomerase II/histidine kinase"/>
    <property type="match status" value="1"/>
</dbReference>
<evidence type="ECO:0000256" key="6">
    <source>
        <dbReference type="ARBA" id="ARBA00022777"/>
    </source>
</evidence>
<keyword evidence="6 11" id="KW-0418">Kinase</keyword>
<keyword evidence="11" id="KW-0614">Plasmid</keyword>
<name>A0ABY3R1H9_9BRAD</name>
<evidence type="ECO:0000256" key="1">
    <source>
        <dbReference type="ARBA" id="ARBA00000085"/>
    </source>
</evidence>
<dbReference type="InterPro" id="IPR003594">
    <property type="entry name" value="HATPase_dom"/>
</dbReference>
<dbReference type="Pfam" id="PF00512">
    <property type="entry name" value="HisKA"/>
    <property type="match status" value="1"/>
</dbReference>
<evidence type="ECO:0000313" key="12">
    <source>
        <dbReference type="Proteomes" id="UP001430990"/>
    </source>
</evidence>
<evidence type="ECO:0000256" key="7">
    <source>
        <dbReference type="ARBA" id="ARBA00022840"/>
    </source>
</evidence>
<dbReference type="SMART" id="SM00387">
    <property type="entry name" value="HATPase_c"/>
    <property type="match status" value="1"/>
</dbReference>
<protein>
    <recommendedName>
        <fullName evidence="2">histidine kinase</fullName>
        <ecNumber evidence="2">2.7.13.3</ecNumber>
    </recommendedName>
</protein>
<feature type="transmembrane region" description="Helical" evidence="9">
    <location>
        <begin position="20"/>
        <end position="43"/>
    </location>
</feature>
<dbReference type="GO" id="GO:0016301">
    <property type="term" value="F:kinase activity"/>
    <property type="evidence" value="ECO:0007669"/>
    <property type="project" value="UniProtKB-KW"/>
</dbReference>
<reference evidence="11" key="1">
    <citation type="submission" date="2021-11" db="EMBL/GenBank/DDBJ databases">
        <title>Australian commercial rhizobial inoculants.</title>
        <authorList>
            <person name="Kohlmeier M.G."/>
            <person name="O'Hara G.W."/>
            <person name="Colombi E."/>
            <person name="Ramsay J.P."/>
            <person name="Terpolilli J."/>
        </authorList>
    </citation>
    <scope>NUCLEOTIDE SEQUENCE</scope>
    <source>
        <strain evidence="11">CC829</strain>
        <plasmid evidence="11">pCC829_2</plasmid>
    </source>
</reference>
<evidence type="ECO:0000256" key="2">
    <source>
        <dbReference type="ARBA" id="ARBA00012438"/>
    </source>
</evidence>
<dbReference type="PRINTS" id="PR00344">
    <property type="entry name" value="BCTRLSENSOR"/>
</dbReference>
<dbReference type="InterPro" id="IPR036890">
    <property type="entry name" value="HATPase_C_sf"/>
</dbReference>
<evidence type="ECO:0000256" key="5">
    <source>
        <dbReference type="ARBA" id="ARBA00022741"/>
    </source>
</evidence>
<keyword evidence="7" id="KW-0067">ATP-binding</keyword>
<dbReference type="PANTHER" id="PTHR43065:SF10">
    <property type="entry name" value="PEROXIDE STRESS-ACTIVATED HISTIDINE KINASE MAK3"/>
    <property type="match status" value="1"/>
</dbReference>
<dbReference type="SMART" id="SM00388">
    <property type="entry name" value="HisKA"/>
    <property type="match status" value="1"/>
</dbReference>
<dbReference type="EC" id="2.7.13.3" evidence="2"/>
<dbReference type="PANTHER" id="PTHR43065">
    <property type="entry name" value="SENSOR HISTIDINE KINASE"/>
    <property type="match status" value="1"/>
</dbReference>
<dbReference type="SUPFAM" id="SSF47384">
    <property type="entry name" value="Homodimeric domain of signal transducing histidine kinase"/>
    <property type="match status" value="1"/>
</dbReference>
<geneLocation type="plasmid" evidence="11 12">
    <name>pCC829_2</name>
</geneLocation>
<comment type="catalytic activity">
    <reaction evidence="1">
        <text>ATP + protein L-histidine = ADP + protein N-phospho-L-histidine.</text>
        <dbReference type="EC" id="2.7.13.3"/>
    </reaction>
</comment>
<keyword evidence="12" id="KW-1185">Reference proteome</keyword>
<dbReference type="Pfam" id="PF02518">
    <property type="entry name" value="HATPase_c"/>
    <property type="match status" value="1"/>
</dbReference>
<dbReference type="CDD" id="cd00082">
    <property type="entry name" value="HisKA"/>
    <property type="match status" value="1"/>
</dbReference>
<keyword evidence="9" id="KW-0812">Transmembrane</keyword>
<dbReference type="InterPro" id="IPR003661">
    <property type="entry name" value="HisK_dim/P_dom"/>
</dbReference>
<dbReference type="EMBL" id="CP088102">
    <property type="protein sequence ID" value="UFW91972.1"/>
    <property type="molecule type" value="Genomic_DNA"/>
</dbReference>
<organism evidence="11 12">
    <name type="scientific">Bradyrhizobium barranii</name>
    <dbReference type="NCBI Taxonomy" id="2992140"/>
    <lineage>
        <taxon>Bacteria</taxon>
        <taxon>Pseudomonadati</taxon>
        <taxon>Pseudomonadota</taxon>
        <taxon>Alphaproteobacteria</taxon>
        <taxon>Hyphomicrobiales</taxon>
        <taxon>Nitrobacteraceae</taxon>
        <taxon>Bradyrhizobium</taxon>
    </lineage>
</organism>
<feature type="transmembrane region" description="Helical" evidence="9">
    <location>
        <begin position="196"/>
        <end position="223"/>
    </location>
</feature>
<proteinExistence type="predicted"/>
<dbReference type="CDD" id="cd00075">
    <property type="entry name" value="HATPase"/>
    <property type="match status" value="1"/>
</dbReference>
<evidence type="ECO:0000256" key="4">
    <source>
        <dbReference type="ARBA" id="ARBA00022679"/>
    </source>
</evidence>